<keyword evidence="5" id="KW-0540">Nuclease</keyword>
<comment type="similarity">
    <text evidence="1">Belongs to the type-I restriction system S methylase family.</text>
</comment>
<dbReference type="GO" id="GO:0004519">
    <property type="term" value="F:endonuclease activity"/>
    <property type="evidence" value="ECO:0007669"/>
    <property type="project" value="UniProtKB-KW"/>
</dbReference>
<accession>A0ABT9VIF8</accession>
<evidence type="ECO:0000313" key="5">
    <source>
        <dbReference type="EMBL" id="MDQ0160743.1"/>
    </source>
</evidence>
<evidence type="ECO:0000256" key="1">
    <source>
        <dbReference type="ARBA" id="ARBA00010923"/>
    </source>
</evidence>
<dbReference type="PANTHER" id="PTHR30408">
    <property type="entry name" value="TYPE-1 RESTRICTION ENZYME ECOKI SPECIFICITY PROTEIN"/>
    <property type="match status" value="1"/>
</dbReference>
<feature type="domain" description="Type I restriction modification DNA specificity" evidence="4">
    <location>
        <begin position="1"/>
        <end position="172"/>
    </location>
</feature>
<dbReference type="Pfam" id="PF01420">
    <property type="entry name" value="Methylase_S"/>
    <property type="match status" value="1"/>
</dbReference>
<keyword evidence="3" id="KW-0238">DNA-binding</keyword>
<keyword evidence="5" id="KW-0378">Hydrolase</keyword>
<dbReference type="CDD" id="cd16961">
    <property type="entry name" value="RMtype1_S_TRD-CR_like"/>
    <property type="match status" value="1"/>
</dbReference>
<sequence>MKLGDIAQIKMGLVLSRKKARMDFDIKKKYPLVSLGNLDEEGIFNAKQFETFGSQSILDERYLTKKGDILFRLTYPYTALYIDNQHEGLLIPSSFGIIQVVNPNFMSEYVAWYLNSNVIKHELERAQSGSMVASTNKNILQGLEIKELPLVRQETITEVLELYQQEKQLYEQLVIEKGKYIEAITNKLLLNEEE</sequence>
<dbReference type="InterPro" id="IPR052021">
    <property type="entry name" value="Type-I_RS_S_subunit"/>
</dbReference>
<protein>
    <submittedName>
        <fullName evidence="5">Restriction endonuclease S subunit</fullName>
    </submittedName>
</protein>
<evidence type="ECO:0000313" key="6">
    <source>
        <dbReference type="Proteomes" id="UP001224359"/>
    </source>
</evidence>
<reference evidence="5 6" key="1">
    <citation type="submission" date="2023-07" db="EMBL/GenBank/DDBJ databases">
        <title>Genomic Encyclopedia of Type Strains, Phase IV (KMG-IV): sequencing the most valuable type-strain genomes for metagenomic binning, comparative biology and taxonomic classification.</title>
        <authorList>
            <person name="Goeker M."/>
        </authorList>
    </citation>
    <scope>NUCLEOTIDE SEQUENCE [LARGE SCALE GENOMIC DNA]</scope>
    <source>
        <strain evidence="5 6">DSM 16460</strain>
    </source>
</reference>
<evidence type="ECO:0000256" key="3">
    <source>
        <dbReference type="ARBA" id="ARBA00023125"/>
    </source>
</evidence>
<evidence type="ECO:0000259" key="4">
    <source>
        <dbReference type="Pfam" id="PF01420"/>
    </source>
</evidence>
<dbReference type="Gene3D" id="3.90.220.20">
    <property type="entry name" value="DNA methylase specificity domains"/>
    <property type="match status" value="1"/>
</dbReference>
<dbReference type="PANTHER" id="PTHR30408:SF12">
    <property type="entry name" value="TYPE I RESTRICTION ENZYME MJAVIII SPECIFICITY SUBUNIT"/>
    <property type="match status" value="1"/>
</dbReference>
<comment type="caution">
    <text evidence="5">The sequence shown here is derived from an EMBL/GenBank/DDBJ whole genome shotgun (WGS) entry which is preliminary data.</text>
</comment>
<dbReference type="RefSeq" id="WP_306978211.1">
    <property type="nucleotide sequence ID" value="NZ_JAUSTQ010000017.1"/>
</dbReference>
<gene>
    <name evidence="5" type="ORF">J2S77_002750</name>
</gene>
<keyword evidence="2" id="KW-0680">Restriction system</keyword>
<dbReference type="Proteomes" id="UP001224359">
    <property type="component" value="Unassembled WGS sequence"/>
</dbReference>
<organism evidence="5 6">
    <name type="scientific">Alkalibacillus salilacus</name>
    <dbReference type="NCBI Taxonomy" id="284582"/>
    <lineage>
        <taxon>Bacteria</taxon>
        <taxon>Bacillati</taxon>
        <taxon>Bacillota</taxon>
        <taxon>Bacilli</taxon>
        <taxon>Bacillales</taxon>
        <taxon>Bacillaceae</taxon>
        <taxon>Alkalibacillus</taxon>
    </lineage>
</organism>
<dbReference type="InterPro" id="IPR000055">
    <property type="entry name" value="Restrct_endonuc_typeI_TRD"/>
</dbReference>
<proteinExistence type="inferred from homology"/>
<keyword evidence="6" id="KW-1185">Reference proteome</keyword>
<dbReference type="InterPro" id="IPR044946">
    <property type="entry name" value="Restrct_endonuc_typeI_TRD_sf"/>
</dbReference>
<name>A0ABT9VIF8_9BACI</name>
<evidence type="ECO:0000256" key="2">
    <source>
        <dbReference type="ARBA" id="ARBA00022747"/>
    </source>
</evidence>
<keyword evidence="5" id="KW-0255">Endonuclease</keyword>
<dbReference type="SUPFAM" id="SSF116734">
    <property type="entry name" value="DNA methylase specificity domain"/>
    <property type="match status" value="1"/>
</dbReference>
<dbReference type="EMBL" id="JAUSTQ010000017">
    <property type="protein sequence ID" value="MDQ0160743.1"/>
    <property type="molecule type" value="Genomic_DNA"/>
</dbReference>